<proteinExistence type="predicted"/>
<name>A0ACA9K4E2_9GLOM</name>
<keyword evidence="2" id="KW-1185">Reference proteome</keyword>
<evidence type="ECO:0000313" key="2">
    <source>
        <dbReference type="Proteomes" id="UP000789366"/>
    </source>
</evidence>
<sequence length="556" mass="63879">MLTHDSHQLSSYNSDSLSWANEDKLNESNELNELNTSNIPEDVYNLDAESGSSFLDQLLSSRVTVTNSLITDKDGLKKECGNDYELSTGTGNLKAHLPSNQPLLHDFINKKTLLPTSKQDKIANHILAWIIDDLQPFNATTNNCFHDMILECEPRFEFPCYDKLKEKLMQSVLFAEQQLKELLQITINSFCFTTDLWSQMHQPYIAVTIHWISPEFNLYQALLTIQKFDYPHTEDRIEDFCRQLFDKWKIYEKLLDASTDNAASMIKAMDQLGVELIGCTAHTIQLALGDEFDNTEVSNLISKAKTLNSYVSSKDKYCESLCELQAKLNLQHQVNPLSSDTRTCWSSTYNLLKNLFLLHLLLSTEEWSSIDELAKLLYSFAQATEYIRGSQYPTLRMMISTLIKLSRHLREFYPIITSQTSNSCLFDPRFKQINYVTAKSSTFIQESQSLNTNSSLFSSSFYDDDYVIQNETENMSLIEKEVTLYDTMLHLLSQQARKYLAFPATSVPSERVFSTASNTITNKRNQLDPDTIHDLLFLKENSKIFTVYPGLGRKFY</sequence>
<comment type="caution">
    <text evidence="1">The sequence shown here is derived from an EMBL/GenBank/DDBJ whole genome shotgun (WGS) entry which is preliminary data.</text>
</comment>
<organism evidence="1 2">
    <name type="scientific">Cetraspora pellucida</name>
    <dbReference type="NCBI Taxonomy" id="1433469"/>
    <lineage>
        <taxon>Eukaryota</taxon>
        <taxon>Fungi</taxon>
        <taxon>Fungi incertae sedis</taxon>
        <taxon>Mucoromycota</taxon>
        <taxon>Glomeromycotina</taxon>
        <taxon>Glomeromycetes</taxon>
        <taxon>Diversisporales</taxon>
        <taxon>Gigasporaceae</taxon>
        <taxon>Cetraspora</taxon>
    </lineage>
</organism>
<reference evidence="1" key="1">
    <citation type="submission" date="2021-06" db="EMBL/GenBank/DDBJ databases">
        <authorList>
            <person name="Kallberg Y."/>
            <person name="Tangrot J."/>
            <person name="Rosling A."/>
        </authorList>
    </citation>
    <scope>NUCLEOTIDE SEQUENCE</scope>
    <source>
        <strain evidence="1">28 12/20/2015</strain>
    </source>
</reference>
<dbReference type="Proteomes" id="UP000789366">
    <property type="component" value="Unassembled WGS sequence"/>
</dbReference>
<dbReference type="EMBL" id="CAJVPW010000362">
    <property type="protein sequence ID" value="CAG8451595.1"/>
    <property type="molecule type" value="Genomic_DNA"/>
</dbReference>
<gene>
    <name evidence="1" type="ORF">SPELUC_LOCUS825</name>
</gene>
<evidence type="ECO:0000313" key="1">
    <source>
        <dbReference type="EMBL" id="CAG8451595.1"/>
    </source>
</evidence>
<protein>
    <submittedName>
        <fullName evidence="1">2642_t:CDS:1</fullName>
    </submittedName>
</protein>
<accession>A0ACA9K4E2</accession>